<evidence type="ECO:0000259" key="6">
    <source>
        <dbReference type="SMART" id="SM00704"/>
    </source>
</evidence>
<dbReference type="GO" id="GO:0051537">
    <property type="term" value="F:2 iron, 2 sulfur cluster binding"/>
    <property type="evidence" value="ECO:0007669"/>
    <property type="project" value="UniProtKB-KW"/>
</dbReference>
<dbReference type="InterPro" id="IPR042216">
    <property type="entry name" value="MitoNEET_CISD"/>
</dbReference>
<keyword evidence="1" id="KW-0001">2Fe-2S</keyword>
<evidence type="ECO:0000313" key="8">
    <source>
        <dbReference type="Proteomes" id="UP000550660"/>
    </source>
</evidence>
<keyword evidence="2" id="KW-0479">Metal-binding</keyword>
<dbReference type="GO" id="GO:0005739">
    <property type="term" value="C:mitochondrion"/>
    <property type="evidence" value="ECO:0007669"/>
    <property type="project" value="TreeGrafter"/>
</dbReference>
<accession>A0A7L0EEC7</accession>
<evidence type="ECO:0000256" key="5">
    <source>
        <dbReference type="ARBA" id="ARBA00034078"/>
    </source>
</evidence>
<dbReference type="AlphaFoldDB" id="A0A7L0EEC7"/>
<evidence type="ECO:0000313" key="7">
    <source>
        <dbReference type="EMBL" id="NXJ81456.1"/>
    </source>
</evidence>
<dbReference type="EMBL" id="VXAG01000787">
    <property type="protein sequence ID" value="NXJ81456.1"/>
    <property type="molecule type" value="Genomic_DNA"/>
</dbReference>
<dbReference type="Gene3D" id="3.40.5.90">
    <property type="entry name" value="CDGSH iron-sulfur domain, mitoNEET-type"/>
    <property type="match status" value="1"/>
</dbReference>
<dbReference type="Proteomes" id="UP000550660">
    <property type="component" value="Unassembled WGS sequence"/>
</dbReference>
<feature type="non-terminal residue" evidence="7">
    <location>
        <position position="1"/>
    </location>
</feature>
<dbReference type="InterPro" id="IPR052950">
    <property type="entry name" value="CISD"/>
</dbReference>
<evidence type="ECO:0000256" key="1">
    <source>
        <dbReference type="ARBA" id="ARBA00022714"/>
    </source>
</evidence>
<evidence type="ECO:0000256" key="2">
    <source>
        <dbReference type="ARBA" id="ARBA00022723"/>
    </source>
</evidence>
<comment type="caution">
    <text evidence="7">The sequence shown here is derived from an EMBL/GenBank/DDBJ whole genome shotgun (WGS) entry which is preliminary data.</text>
</comment>
<feature type="domain" description="Iron-binding zinc finger CDGSH type" evidence="6">
    <location>
        <begin position="56"/>
        <end position="93"/>
    </location>
</feature>
<dbReference type="OrthoDB" id="15717at2759"/>
<keyword evidence="3" id="KW-0408">Iron</keyword>
<keyword evidence="8" id="KW-1185">Reference proteome</keyword>
<dbReference type="PANTHER" id="PTHR46491">
    <property type="entry name" value="CDGSH IRON SULFUR DOMAIN PROTEIN HOMOLOG"/>
    <property type="match status" value="1"/>
</dbReference>
<keyword evidence="4" id="KW-0411">Iron-sulfur</keyword>
<name>A0A7L0EEC7_TROML</name>
<evidence type="ECO:0000256" key="3">
    <source>
        <dbReference type="ARBA" id="ARBA00023004"/>
    </source>
</evidence>
<evidence type="ECO:0000256" key="4">
    <source>
        <dbReference type="ARBA" id="ARBA00023014"/>
    </source>
</evidence>
<dbReference type="GO" id="GO:0046872">
    <property type="term" value="F:metal ion binding"/>
    <property type="evidence" value="ECO:0007669"/>
    <property type="project" value="UniProtKB-KW"/>
</dbReference>
<proteinExistence type="predicted"/>
<dbReference type="PANTHER" id="PTHR46491:SF3">
    <property type="entry name" value="CDGSH IRON-SULFUR DOMAIN-CONTAINING PROTEIN 3, MITOCHONDRIAL"/>
    <property type="match status" value="1"/>
</dbReference>
<dbReference type="SMART" id="SM00704">
    <property type="entry name" value="ZnF_CDGSH"/>
    <property type="match status" value="1"/>
</dbReference>
<protein>
    <submittedName>
        <fullName evidence="7">CISD3 protein</fullName>
    </submittedName>
</protein>
<gene>
    <name evidence="7" type="primary">Cisd3</name>
    <name evidence="7" type="ORF">TROMEL_R15199</name>
</gene>
<feature type="non-terminal residue" evidence="7">
    <location>
        <position position="115"/>
    </location>
</feature>
<dbReference type="InterPro" id="IPR018967">
    <property type="entry name" value="FeS-contain_CDGSH-typ"/>
</dbReference>
<reference evidence="7 8" key="1">
    <citation type="submission" date="2019-09" db="EMBL/GenBank/DDBJ databases">
        <title>Bird 10,000 Genomes (B10K) Project - Family phase.</title>
        <authorList>
            <person name="Zhang G."/>
        </authorList>
    </citation>
    <scope>NUCLEOTIDE SEQUENCE [LARGE SCALE GENOMIC DNA]</scope>
    <source>
        <strain evidence="7">B10K-DU-007-40</strain>
        <tissue evidence="7">Mixed tissue sample</tissue>
    </source>
</reference>
<organism evidence="7 8">
    <name type="scientific">Trogon melanurus</name>
    <name type="common">Black-tailed trogon</name>
    <dbReference type="NCBI Taxonomy" id="56311"/>
    <lineage>
        <taxon>Eukaryota</taxon>
        <taxon>Metazoa</taxon>
        <taxon>Chordata</taxon>
        <taxon>Craniata</taxon>
        <taxon>Vertebrata</taxon>
        <taxon>Euteleostomi</taxon>
        <taxon>Archelosauria</taxon>
        <taxon>Archosauria</taxon>
        <taxon>Dinosauria</taxon>
        <taxon>Saurischia</taxon>
        <taxon>Theropoda</taxon>
        <taxon>Coelurosauria</taxon>
        <taxon>Aves</taxon>
        <taxon>Neognathae</taxon>
        <taxon>Neoaves</taxon>
        <taxon>Telluraves</taxon>
        <taxon>Coraciimorphae</taxon>
        <taxon>Trogoniformes</taxon>
        <taxon>Trogonidae</taxon>
        <taxon>Trogon</taxon>
    </lineage>
</organism>
<sequence length="115" mass="11483">MPLLRPAGGGGLMRAAAPGGVRRCRDLPGGGQVLSLPSVPRGRRFSAPGGGVIASKEPFAVELKAGKKWGGGACGHSRSQPFCDGAHKKLAPGVSPGGGAPPEDGTAWLCGCKRT</sequence>
<comment type="cofactor">
    <cofactor evidence="5">
        <name>[2Fe-2S] cluster</name>
        <dbReference type="ChEBI" id="CHEBI:190135"/>
    </cofactor>
</comment>